<protein>
    <submittedName>
        <fullName evidence="1">Uncharacterized protein</fullName>
    </submittedName>
</protein>
<dbReference type="AlphaFoldDB" id="A0A2A6XFM4"/>
<name>A0A2A6XFM4_HELPX</name>
<organism evidence="1 2">
    <name type="scientific">Helicobacter pylori</name>
    <name type="common">Campylobacter pylori</name>
    <dbReference type="NCBI Taxonomy" id="210"/>
    <lineage>
        <taxon>Bacteria</taxon>
        <taxon>Pseudomonadati</taxon>
        <taxon>Campylobacterota</taxon>
        <taxon>Epsilonproteobacteria</taxon>
        <taxon>Campylobacterales</taxon>
        <taxon>Helicobacteraceae</taxon>
        <taxon>Helicobacter</taxon>
    </lineage>
</organism>
<dbReference type="EMBL" id="MBIS01000016">
    <property type="protein sequence ID" value="PDX18100.1"/>
    <property type="molecule type" value="Genomic_DNA"/>
</dbReference>
<evidence type="ECO:0000313" key="1">
    <source>
        <dbReference type="EMBL" id="PDX18100.1"/>
    </source>
</evidence>
<sequence>MTEESGKVYARFSLICTTSNLDGVEAYDFSGKIHRKCKFGQLIGKSELVSFGKDMNPSTKSFQSAYSKIHGKKFFFYKPTQIAENTLQSLKAKLDANRMKTSATGGVIGTFRLCGYEKGVQVG</sequence>
<reference evidence="1 2" key="1">
    <citation type="journal article" date="2017" name="Gut Pathog.">
        <title>Phylogenomics of Colombian Helicobacter pylori isolates.</title>
        <authorList>
            <person name="Gutierrez-Escobar A.J."/>
            <person name="Trujillo E."/>
            <person name="Acevedo O."/>
            <person name="Bravo M.M."/>
        </authorList>
    </citation>
    <scope>NUCLEOTIDE SEQUENCE [LARGE SCALE GENOMIC DNA]</scope>
    <source>
        <strain evidence="1 2">22346</strain>
    </source>
</reference>
<gene>
    <name evidence="1" type="ORF">BB413_06365</name>
</gene>
<comment type="caution">
    <text evidence="1">The sequence shown here is derived from an EMBL/GenBank/DDBJ whole genome shotgun (WGS) entry which is preliminary data.</text>
</comment>
<dbReference type="Proteomes" id="UP000220275">
    <property type="component" value="Unassembled WGS sequence"/>
</dbReference>
<accession>A0A2A6XFM4</accession>
<proteinExistence type="predicted"/>
<evidence type="ECO:0000313" key="2">
    <source>
        <dbReference type="Proteomes" id="UP000220275"/>
    </source>
</evidence>